<dbReference type="GO" id="GO:0004674">
    <property type="term" value="F:protein serine/threonine kinase activity"/>
    <property type="evidence" value="ECO:0007669"/>
    <property type="project" value="UniProtKB-KW"/>
</dbReference>
<name>A0A290Z7I2_9PSEU</name>
<feature type="compositionally biased region" description="Basic and acidic residues" evidence="2">
    <location>
        <begin position="1"/>
        <end position="20"/>
    </location>
</feature>
<gene>
    <name evidence="4" type="ORF">CNX65_18260</name>
</gene>
<protein>
    <recommendedName>
        <fullName evidence="3">Histidine kinase/HSP90-like ATPase domain-containing protein</fullName>
    </recommendedName>
</protein>
<dbReference type="SUPFAM" id="SSF55874">
    <property type="entry name" value="ATPase domain of HSP90 chaperone/DNA topoisomerase II/histidine kinase"/>
    <property type="match status" value="1"/>
</dbReference>
<sequence>MHPPDGTRREREHRAGDCATRRTRVTARGEPGGAWCDRTRSREHGAVTYSHFSIRKPTAVPTPRDGRRRPHLEPGRTTGRVEVDASLRCENLGAVRARVTELLAGHDRDFVDDVRLVANELAANACDHAEPPRTLVLRREVHDERGAELVVEVSDASPERSPLPGTSTLGEFRGNGIRMVQALCADWGVRRGPDVKVVWARMPFP</sequence>
<evidence type="ECO:0000259" key="3">
    <source>
        <dbReference type="Pfam" id="PF13581"/>
    </source>
</evidence>
<dbReference type="PANTHER" id="PTHR35526">
    <property type="entry name" value="ANTI-SIGMA-F FACTOR RSBW-RELATED"/>
    <property type="match status" value="1"/>
</dbReference>
<dbReference type="AlphaFoldDB" id="A0A290Z7I2"/>
<proteinExistence type="predicted"/>
<keyword evidence="5" id="KW-1185">Reference proteome</keyword>
<keyword evidence="1" id="KW-0808">Transferase</keyword>
<dbReference type="CDD" id="cd16936">
    <property type="entry name" value="HATPase_RsbW-like"/>
    <property type="match status" value="1"/>
</dbReference>
<dbReference type="Pfam" id="PF13581">
    <property type="entry name" value="HATPase_c_2"/>
    <property type="match status" value="1"/>
</dbReference>
<evidence type="ECO:0000313" key="5">
    <source>
        <dbReference type="Proteomes" id="UP000218505"/>
    </source>
</evidence>
<dbReference type="InterPro" id="IPR003594">
    <property type="entry name" value="HATPase_dom"/>
</dbReference>
<evidence type="ECO:0000256" key="1">
    <source>
        <dbReference type="ARBA" id="ARBA00022527"/>
    </source>
</evidence>
<evidence type="ECO:0000313" key="4">
    <source>
        <dbReference type="EMBL" id="ATE54987.1"/>
    </source>
</evidence>
<accession>A0A290Z7I2</accession>
<dbReference type="Proteomes" id="UP000218505">
    <property type="component" value="Chromosome"/>
</dbReference>
<feature type="domain" description="Histidine kinase/HSP90-like ATPase" evidence="3">
    <location>
        <begin position="87"/>
        <end position="201"/>
    </location>
</feature>
<organism evidence="4 5">
    <name type="scientific">Actinosynnema pretiosum</name>
    <dbReference type="NCBI Taxonomy" id="42197"/>
    <lineage>
        <taxon>Bacteria</taxon>
        <taxon>Bacillati</taxon>
        <taxon>Actinomycetota</taxon>
        <taxon>Actinomycetes</taxon>
        <taxon>Pseudonocardiales</taxon>
        <taxon>Pseudonocardiaceae</taxon>
        <taxon>Actinosynnema</taxon>
    </lineage>
</organism>
<evidence type="ECO:0000256" key="2">
    <source>
        <dbReference type="SAM" id="MobiDB-lite"/>
    </source>
</evidence>
<feature type="region of interest" description="Disordered" evidence="2">
    <location>
        <begin position="56"/>
        <end position="76"/>
    </location>
</feature>
<feature type="region of interest" description="Disordered" evidence="2">
    <location>
        <begin position="1"/>
        <end position="38"/>
    </location>
</feature>
<dbReference type="Gene3D" id="3.30.565.10">
    <property type="entry name" value="Histidine kinase-like ATPase, C-terminal domain"/>
    <property type="match status" value="1"/>
</dbReference>
<dbReference type="EMBL" id="CP023445">
    <property type="protein sequence ID" value="ATE54987.1"/>
    <property type="molecule type" value="Genomic_DNA"/>
</dbReference>
<reference evidence="4" key="1">
    <citation type="submission" date="2017-09" db="EMBL/GenBank/DDBJ databases">
        <title>Complete Genome Sequence of ansamitocin-producing Bacterium Actinosynnema pretiosum X47.</title>
        <authorList>
            <person name="Cao G."/>
            <person name="Zong G."/>
            <person name="Zhong C."/>
            <person name="Fu J."/>
        </authorList>
    </citation>
    <scope>NUCLEOTIDE SEQUENCE [LARGE SCALE GENOMIC DNA]</scope>
    <source>
        <strain evidence="4">X47</strain>
    </source>
</reference>
<keyword evidence="1" id="KW-0723">Serine/threonine-protein kinase</keyword>
<keyword evidence="1" id="KW-0418">Kinase</keyword>
<dbReference type="InterPro" id="IPR050267">
    <property type="entry name" value="Anti-sigma-factor_SerPK"/>
</dbReference>
<dbReference type="PANTHER" id="PTHR35526:SF3">
    <property type="entry name" value="ANTI-SIGMA-F FACTOR RSBW"/>
    <property type="match status" value="1"/>
</dbReference>
<dbReference type="KEGG" id="apre:CNX65_18260"/>
<dbReference type="InterPro" id="IPR036890">
    <property type="entry name" value="HATPase_C_sf"/>
</dbReference>